<accession>A0A6J7DCE9</accession>
<protein>
    <submittedName>
        <fullName evidence="3">Unannotated protein</fullName>
    </submittedName>
</protein>
<dbReference type="InterPro" id="IPR051450">
    <property type="entry name" value="Gfo/Idh/MocA_Oxidoreductases"/>
</dbReference>
<gene>
    <name evidence="3" type="ORF">UFOPK3402_00459</name>
</gene>
<sequence length="332" mass="35656">MINAAVIGLGWWGLNISNSLSSSDLIRVVIGVDPDEGCRERAEATGLETTGDLEVALARPDVDAVIICSPHRFHLEHMVASAEAGKHIFCEKPFSTNAKDAEIALAAAEAAGVKVGIGHERRFEPAIMELQERCASGDLGTVLTFEGNFSQDKFLNLAADNWRLSAAEAPVGPLSATAIHLVDLAISIFGEPVNVLARLSTLATTFENGDTLSVMLTFADKRTALITATLTTPFVGRVAVFGSQGWMEIRDRSHPESSSGWDVTTVHRGQEPVNRFMPPFPTVRENLERFADSITGAGIYPVTPAEIRANVRTFEAITRSAMSGSVEDVVPV</sequence>
<dbReference type="Gene3D" id="3.40.50.720">
    <property type="entry name" value="NAD(P)-binding Rossmann-like Domain"/>
    <property type="match status" value="1"/>
</dbReference>
<dbReference type="Pfam" id="PF01408">
    <property type="entry name" value="GFO_IDH_MocA"/>
    <property type="match status" value="1"/>
</dbReference>
<dbReference type="InterPro" id="IPR036291">
    <property type="entry name" value="NAD(P)-bd_dom_sf"/>
</dbReference>
<organism evidence="3">
    <name type="scientific">freshwater metagenome</name>
    <dbReference type="NCBI Taxonomy" id="449393"/>
    <lineage>
        <taxon>unclassified sequences</taxon>
        <taxon>metagenomes</taxon>
        <taxon>ecological metagenomes</taxon>
    </lineage>
</organism>
<dbReference type="SUPFAM" id="SSF55347">
    <property type="entry name" value="Glyceraldehyde-3-phosphate dehydrogenase-like, C-terminal domain"/>
    <property type="match status" value="1"/>
</dbReference>
<name>A0A6J7DCE9_9ZZZZ</name>
<evidence type="ECO:0000259" key="2">
    <source>
        <dbReference type="Pfam" id="PF22725"/>
    </source>
</evidence>
<dbReference type="AlphaFoldDB" id="A0A6J7DCE9"/>
<proteinExistence type="predicted"/>
<feature type="domain" description="Gfo/Idh/MocA-like oxidoreductase N-terminal" evidence="1">
    <location>
        <begin position="2"/>
        <end position="119"/>
    </location>
</feature>
<dbReference type="PANTHER" id="PTHR43377:SF1">
    <property type="entry name" value="BILIVERDIN REDUCTASE A"/>
    <property type="match status" value="1"/>
</dbReference>
<dbReference type="GO" id="GO:0000166">
    <property type="term" value="F:nucleotide binding"/>
    <property type="evidence" value="ECO:0007669"/>
    <property type="project" value="InterPro"/>
</dbReference>
<reference evidence="3" key="1">
    <citation type="submission" date="2020-05" db="EMBL/GenBank/DDBJ databases">
        <authorList>
            <person name="Chiriac C."/>
            <person name="Salcher M."/>
            <person name="Ghai R."/>
            <person name="Kavagutti S V."/>
        </authorList>
    </citation>
    <scope>NUCLEOTIDE SEQUENCE</scope>
</reference>
<dbReference type="Pfam" id="PF22725">
    <property type="entry name" value="GFO_IDH_MocA_C3"/>
    <property type="match status" value="1"/>
</dbReference>
<evidence type="ECO:0000313" key="3">
    <source>
        <dbReference type="EMBL" id="CAB4866059.1"/>
    </source>
</evidence>
<dbReference type="EMBL" id="CAFBLS010000038">
    <property type="protein sequence ID" value="CAB4866059.1"/>
    <property type="molecule type" value="Genomic_DNA"/>
</dbReference>
<dbReference type="InterPro" id="IPR055170">
    <property type="entry name" value="GFO_IDH_MocA-like_dom"/>
</dbReference>
<dbReference type="Gene3D" id="3.30.360.10">
    <property type="entry name" value="Dihydrodipicolinate Reductase, domain 2"/>
    <property type="match status" value="1"/>
</dbReference>
<feature type="domain" description="GFO/IDH/MocA-like oxidoreductase" evidence="2">
    <location>
        <begin position="128"/>
        <end position="247"/>
    </location>
</feature>
<dbReference type="PANTHER" id="PTHR43377">
    <property type="entry name" value="BILIVERDIN REDUCTASE A"/>
    <property type="match status" value="1"/>
</dbReference>
<dbReference type="InterPro" id="IPR000683">
    <property type="entry name" value="Gfo/Idh/MocA-like_OxRdtase_N"/>
</dbReference>
<evidence type="ECO:0000259" key="1">
    <source>
        <dbReference type="Pfam" id="PF01408"/>
    </source>
</evidence>
<dbReference type="SUPFAM" id="SSF51735">
    <property type="entry name" value="NAD(P)-binding Rossmann-fold domains"/>
    <property type="match status" value="1"/>
</dbReference>